<comment type="catalytic activity">
    <reaction evidence="4">
        <text>melleolide F + FADH2 + chloride + O2 = 6'-chloromelleolide F + FAD + 2 H2O + H(+)</text>
        <dbReference type="Rhea" id="RHEA:67160"/>
        <dbReference type="ChEBI" id="CHEBI:15377"/>
        <dbReference type="ChEBI" id="CHEBI:15378"/>
        <dbReference type="ChEBI" id="CHEBI:15379"/>
        <dbReference type="ChEBI" id="CHEBI:17996"/>
        <dbReference type="ChEBI" id="CHEBI:57692"/>
        <dbReference type="ChEBI" id="CHEBI:58307"/>
        <dbReference type="ChEBI" id="CHEBI:167712"/>
        <dbReference type="ChEBI" id="CHEBI:167713"/>
    </reaction>
    <physiologicalReaction direction="left-to-right" evidence="4">
        <dbReference type="Rhea" id="RHEA:67161"/>
    </physiologicalReaction>
</comment>
<dbReference type="InterPro" id="IPR036188">
    <property type="entry name" value="FAD/NAD-bd_sf"/>
</dbReference>
<keyword evidence="3" id="KW-0503">Monooxygenase</keyword>
<evidence type="ECO:0000256" key="3">
    <source>
        <dbReference type="ARBA" id="ARBA00023033"/>
    </source>
</evidence>
<keyword evidence="6" id="KW-1185">Reference proteome</keyword>
<dbReference type="OMA" id="KSMPYAY"/>
<dbReference type="PANTHER" id="PTHR43747">
    <property type="entry name" value="FAD-BINDING PROTEIN"/>
    <property type="match status" value="1"/>
</dbReference>
<accession>A0A5M3MA81</accession>
<dbReference type="KEGG" id="cput:CONPUDRAFT_169108"/>
<evidence type="ECO:0000313" key="5">
    <source>
        <dbReference type="EMBL" id="EIW75856.1"/>
    </source>
</evidence>
<name>A0A5M3MA81_CONPW</name>
<dbReference type="GO" id="GO:0044550">
    <property type="term" value="P:secondary metabolite biosynthetic process"/>
    <property type="evidence" value="ECO:0007669"/>
    <property type="project" value="UniProtKB-ARBA"/>
</dbReference>
<dbReference type="InterPro" id="IPR050816">
    <property type="entry name" value="Flavin-dep_Halogenase_NPB"/>
</dbReference>
<evidence type="ECO:0000256" key="4">
    <source>
        <dbReference type="ARBA" id="ARBA00049364"/>
    </source>
</evidence>
<dbReference type="GO" id="GO:0140907">
    <property type="term" value="F:flavin-dependent halogenase activity"/>
    <property type="evidence" value="ECO:0007669"/>
    <property type="project" value="UniProtKB-ARBA"/>
</dbReference>
<dbReference type="PANTHER" id="PTHR43747:SF5">
    <property type="entry name" value="FAD-BINDING DOMAIN-CONTAINING PROTEIN"/>
    <property type="match status" value="1"/>
</dbReference>
<dbReference type="Gene3D" id="3.50.50.60">
    <property type="entry name" value="FAD/NAD(P)-binding domain"/>
    <property type="match status" value="1"/>
</dbReference>
<evidence type="ECO:0000313" key="6">
    <source>
        <dbReference type="Proteomes" id="UP000053558"/>
    </source>
</evidence>
<keyword evidence="2" id="KW-0560">Oxidoreductase</keyword>
<dbReference type="InterPro" id="IPR006905">
    <property type="entry name" value="Flavin_halogenase"/>
</dbReference>
<protein>
    <submittedName>
        <fullName evidence="5">FAD/NAD(P)-binding domain-containing protein</fullName>
    </submittedName>
</protein>
<dbReference type="GO" id="GO:0004497">
    <property type="term" value="F:monooxygenase activity"/>
    <property type="evidence" value="ECO:0007669"/>
    <property type="project" value="UniProtKB-KW"/>
</dbReference>
<dbReference type="Pfam" id="PF04820">
    <property type="entry name" value="Trp_halogenase"/>
    <property type="match status" value="2"/>
</dbReference>
<dbReference type="EMBL" id="JH711587">
    <property type="protein sequence ID" value="EIW75856.1"/>
    <property type="molecule type" value="Genomic_DNA"/>
</dbReference>
<organism evidence="5 6">
    <name type="scientific">Coniophora puteana (strain RWD-64-598)</name>
    <name type="common">Brown rot fungus</name>
    <dbReference type="NCBI Taxonomy" id="741705"/>
    <lineage>
        <taxon>Eukaryota</taxon>
        <taxon>Fungi</taxon>
        <taxon>Dikarya</taxon>
        <taxon>Basidiomycota</taxon>
        <taxon>Agaricomycotina</taxon>
        <taxon>Agaricomycetes</taxon>
        <taxon>Agaricomycetidae</taxon>
        <taxon>Boletales</taxon>
        <taxon>Coniophorineae</taxon>
        <taxon>Coniophoraceae</taxon>
        <taxon>Coniophora</taxon>
    </lineage>
</organism>
<evidence type="ECO:0000256" key="2">
    <source>
        <dbReference type="ARBA" id="ARBA00023002"/>
    </source>
</evidence>
<proteinExistence type="inferred from homology"/>
<evidence type="ECO:0000256" key="1">
    <source>
        <dbReference type="ARBA" id="ARBA00005706"/>
    </source>
</evidence>
<dbReference type="AlphaFoldDB" id="A0A5M3MA81"/>
<comment type="similarity">
    <text evidence="1">Belongs to the flavin-dependent halogenase family.</text>
</comment>
<dbReference type="OrthoDB" id="3340390at2759"/>
<dbReference type="RefSeq" id="XP_007773862.1">
    <property type="nucleotide sequence ID" value="XM_007775672.1"/>
</dbReference>
<gene>
    <name evidence="5" type="ORF">CONPUDRAFT_169108</name>
</gene>
<dbReference type="GeneID" id="19206149"/>
<comment type="caution">
    <text evidence="5">The sequence shown here is derived from an EMBL/GenBank/DDBJ whole genome shotgun (WGS) entry which is preliminary data.</text>
</comment>
<sequence>MSSQIPEKTQVLVIGGGPGGSYAAACLAQEGLDVVVLEADKFPRYHIGESMLASLRHFLRFVDLESVFEEHGFQKKAGAAFKFNATKREGYTDFVSRDPGNYSWNVVRSQADELMFRHAAKCGAVTLDGVKVTSVEWDQPSPAAGEPVPSGARPIAASWKTRDGATGRIAFDYVVDASGRAGILSTQYLKNRKLNNSLKNVACWAYWEGDGIGKYSPGTTREGSPFFEALSDESGWCWFIPLHDGTTSVGLVIDQEISNKKKAELRAAADPSIPEGLLGHYLTELKLAPRILELIADGKLIASKDGAATVRSASDYSYSGSSYAGPGYRIVGDAGAFIDPYFSSGVHLALSSGLSAAATISASIKGDVSETDAAEWHTAKVGTGYTRFLFVVWSAYRQIRSQSVPVLSDVDEDNFDRAFAHFRPVIQGNADVGKDMSESELQATIEFCTQAYVEPSSPEERAAVKARVGDLKIEEAVKALDGNLSAVKNASAKHVNGINSSMNGNGSANGVVGNGNADMEGLDEREKRIAVGMTARKVMRSEDIEHIDNFIKDELNGYRIKLIKGSLSLEKA</sequence>
<dbReference type="SUPFAM" id="SSF51905">
    <property type="entry name" value="FAD/NAD(P)-binding domain"/>
    <property type="match status" value="1"/>
</dbReference>
<reference evidence="6" key="1">
    <citation type="journal article" date="2012" name="Science">
        <title>The Paleozoic origin of enzymatic lignin decomposition reconstructed from 31 fungal genomes.</title>
        <authorList>
            <person name="Floudas D."/>
            <person name="Binder M."/>
            <person name="Riley R."/>
            <person name="Barry K."/>
            <person name="Blanchette R.A."/>
            <person name="Henrissat B."/>
            <person name="Martinez A.T."/>
            <person name="Otillar R."/>
            <person name="Spatafora J.W."/>
            <person name="Yadav J.S."/>
            <person name="Aerts A."/>
            <person name="Benoit I."/>
            <person name="Boyd A."/>
            <person name="Carlson A."/>
            <person name="Copeland A."/>
            <person name="Coutinho P.M."/>
            <person name="de Vries R.P."/>
            <person name="Ferreira P."/>
            <person name="Findley K."/>
            <person name="Foster B."/>
            <person name="Gaskell J."/>
            <person name="Glotzer D."/>
            <person name="Gorecki P."/>
            <person name="Heitman J."/>
            <person name="Hesse C."/>
            <person name="Hori C."/>
            <person name="Igarashi K."/>
            <person name="Jurgens J.A."/>
            <person name="Kallen N."/>
            <person name="Kersten P."/>
            <person name="Kohler A."/>
            <person name="Kuees U."/>
            <person name="Kumar T.K.A."/>
            <person name="Kuo A."/>
            <person name="LaButti K."/>
            <person name="Larrondo L.F."/>
            <person name="Lindquist E."/>
            <person name="Ling A."/>
            <person name="Lombard V."/>
            <person name="Lucas S."/>
            <person name="Lundell T."/>
            <person name="Martin R."/>
            <person name="McLaughlin D.J."/>
            <person name="Morgenstern I."/>
            <person name="Morin E."/>
            <person name="Murat C."/>
            <person name="Nagy L.G."/>
            <person name="Nolan M."/>
            <person name="Ohm R.A."/>
            <person name="Patyshakuliyeva A."/>
            <person name="Rokas A."/>
            <person name="Ruiz-Duenas F.J."/>
            <person name="Sabat G."/>
            <person name="Salamov A."/>
            <person name="Samejima M."/>
            <person name="Schmutz J."/>
            <person name="Slot J.C."/>
            <person name="St John F."/>
            <person name="Stenlid J."/>
            <person name="Sun H."/>
            <person name="Sun S."/>
            <person name="Syed K."/>
            <person name="Tsang A."/>
            <person name="Wiebenga A."/>
            <person name="Young D."/>
            <person name="Pisabarro A."/>
            <person name="Eastwood D.C."/>
            <person name="Martin F."/>
            <person name="Cullen D."/>
            <person name="Grigoriev I.V."/>
            <person name="Hibbett D.S."/>
        </authorList>
    </citation>
    <scope>NUCLEOTIDE SEQUENCE [LARGE SCALE GENOMIC DNA]</scope>
    <source>
        <strain evidence="6">RWD-64-598 SS2</strain>
    </source>
</reference>
<dbReference type="Proteomes" id="UP000053558">
    <property type="component" value="Unassembled WGS sequence"/>
</dbReference>